<dbReference type="EMBL" id="BGZK01001531">
    <property type="protein sequence ID" value="GBP81796.1"/>
    <property type="molecule type" value="Genomic_DNA"/>
</dbReference>
<gene>
    <name evidence="2" type="ORF">EVAR_64497_1</name>
</gene>
<sequence>MPEWKGRVPLTRSHCERITQFPSIKNLIFIQEADNALVTPRRCEPPWAALPSRTTAKHPVKLNGRKDSRGVREARQLSRDCRSPAESTNQGCSQLPNSVVPFISSCG</sequence>
<comment type="caution">
    <text evidence="2">The sequence shown here is derived from an EMBL/GenBank/DDBJ whole genome shotgun (WGS) entry which is preliminary data.</text>
</comment>
<organism evidence="2 3">
    <name type="scientific">Eumeta variegata</name>
    <name type="common">Bagworm moth</name>
    <name type="synonym">Eumeta japonica</name>
    <dbReference type="NCBI Taxonomy" id="151549"/>
    <lineage>
        <taxon>Eukaryota</taxon>
        <taxon>Metazoa</taxon>
        <taxon>Ecdysozoa</taxon>
        <taxon>Arthropoda</taxon>
        <taxon>Hexapoda</taxon>
        <taxon>Insecta</taxon>
        <taxon>Pterygota</taxon>
        <taxon>Neoptera</taxon>
        <taxon>Endopterygota</taxon>
        <taxon>Lepidoptera</taxon>
        <taxon>Glossata</taxon>
        <taxon>Ditrysia</taxon>
        <taxon>Tineoidea</taxon>
        <taxon>Psychidae</taxon>
        <taxon>Oiketicinae</taxon>
        <taxon>Eumeta</taxon>
    </lineage>
</organism>
<dbReference type="AlphaFoldDB" id="A0A4C1YZP2"/>
<reference evidence="2 3" key="1">
    <citation type="journal article" date="2019" name="Commun. Biol.">
        <title>The bagworm genome reveals a unique fibroin gene that provides high tensile strength.</title>
        <authorList>
            <person name="Kono N."/>
            <person name="Nakamura H."/>
            <person name="Ohtoshi R."/>
            <person name="Tomita M."/>
            <person name="Numata K."/>
            <person name="Arakawa K."/>
        </authorList>
    </citation>
    <scope>NUCLEOTIDE SEQUENCE [LARGE SCALE GENOMIC DNA]</scope>
</reference>
<name>A0A4C1YZP2_EUMVA</name>
<protein>
    <submittedName>
        <fullName evidence="2">Uncharacterized protein</fullName>
    </submittedName>
</protein>
<feature type="region of interest" description="Disordered" evidence="1">
    <location>
        <begin position="48"/>
        <end position="92"/>
    </location>
</feature>
<accession>A0A4C1YZP2</accession>
<feature type="compositionally biased region" description="Basic and acidic residues" evidence="1">
    <location>
        <begin position="64"/>
        <end position="83"/>
    </location>
</feature>
<proteinExistence type="predicted"/>
<keyword evidence="3" id="KW-1185">Reference proteome</keyword>
<evidence type="ECO:0000256" key="1">
    <source>
        <dbReference type="SAM" id="MobiDB-lite"/>
    </source>
</evidence>
<evidence type="ECO:0000313" key="2">
    <source>
        <dbReference type="EMBL" id="GBP81796.1"/>
    </source>
</evidence>
<dbReference type="Proteomes" id="UP000299102">
    <property type="component" value="Unassembled WGS sequence"/>
</dbReference>
<evidence type="ECO:0000313" key="3">
    <source>
        <dbReference type="Proteomes" id="UP000299102"/>
    </source>
</evidence>